<organism evidence="10 11">
    <name type="scientific">Nonomuraea montanisoli</name>
    <dbReference type="NCBI Taxonomy" id="2741721"/>
    <lineage>
        <taxon>Bacteria</taxon>
        <taxon>Bacillati</taxon>
        <taxon>Actinomycetota</taxon>
        <taxon>Actinomycetes</taxon>
        <taxon>Streptosporangiales</taxon>
        <taxon>Streptosporangiaceae</taxon>
        <taxon>Nonomuraea</taxon>
    </lineage>
</organism>
<keyword evidence="5" id="KW-0430">Lectin</keyword>
<keyword evidence="4" id="KW-0479">Metal-binding</keyword>
<dbReference type="SUPFAM" id="SSF49785">
    <property type="entry name" value="Galactose-binding domain-like"/>
    <property type="match status" value="2"/>
</dbReference>
<feature type="region of interest" description="Disordered" evidence="8">
    <location>
        <begin position="162"/>
        <end position="190"/>
    </location>
</feature>
<dbReference type="PANTHER" id="PTHR45713:SF6">
    <property type="entry name" value="F5_8 TYPE C DOMAIN-CONTAINING PROTEIN"/>
    <property type="match status" value="1"/>
</dbReference>
<evidence type="ECO:0000313" key="10">
    <source>
        <dbReference type="EMBL" id="NUW34611.1"/>
    </source>
</evidence>
<dbReference type="EMBL" id="JABWGN010000009">
    <property type="protein sequence ID" value="NUW34611.1"/>
    <property type="molecule type" value="Genomic_DNA"/>
</dbReference>
<evidence type="ECO:0000256" key="2">
    <source>
        <dbReference type="ARBA" id="ARBA00010147"/>
    </source>
</evidence>
<protein>
    <submittedName>
        <fullName evidence="10">Discoidin domain-containing protein</fullName>
    </submittedName>
</protein>
<reference evidence="10 11" key="1">
    <citation type="submission" date="2020-06" db="EMBL/GenBank/DDBJ databases">
        <title>Nonomuraea sp. SMC257, a novel actinomycete isolated from soil.</title>
        <authorList>
            <person name="Chanama M."/>
        </authorList>
    </citation>
    <scope>NUCLEOTIDE SEQUENCE [LARGE SCALE GENOMIC DNA]</scope>
    <source>
        <strain evidence="10 11">SMC257</strain>
    </source>
</reference>
<comment type="function">
    <text evidence="1">Acts as a defensive agent. Recognizes blood group fucosylated oligosaccharides including A, B, H and Lewis B-type antigens. Does not recognize Lewis A antigen and has low affinity for monovalent haptens.</text>
</comment>
<dbReference type="PANTHER" id="PTHR45713">
    <property type="entry name" value="FTP DOMAIN-CONTAINING PROTEIN"/>
    <property type="match status" value="1"/>
</dbReference>
<dbReference type="InterPro" id="IPR008979">
    <property type="entry name" value="Galactose-bd-like_sf"/>
</dbReference>
<dbReference type="GO" id="GO:0010185">
    <property type="term" value="P:regulation of cellular defense response"/>
    <property type="evidence" value="ECO:0007669"/>
    <property type="project" value="UniProtKB-ARBA"/>
</dbReference>
<evidence type="ECO:0000256" key="7">
    <source>
        <dbReference type="ARBA" id="ARBA00023157"/>
    </source>
</evidence>
<evidence type="ECO:0000256" key="6">
    <source>
        <dbReference type="ARBA" id="ARBA00022837"/>
    </source>
</evidence>
<dbReference type="InterPro" id="IPR051941">
    <property type="entry name" value="BG_Antigen-Binding_Lectin"/>
</dbReference>
<dbReference type="Gene3D" id="2.60.120.260">
    <property type="entry name" value="Galactose-binding domain-like"/>
    <property type="match status" value="2"/>
</dbReference>
<dbReference type="InterPro" id="IPR006585">
    <property type="entry name" value="FTP1"/>
</dbReference>
<evidence type="ECO:0000256" key="3">
    <source>
        <dbReference type="ARBA" id="ARBA00011233"/>
    </source>
</evidence>
<evidence type="ECO:0000256" key="8">
    <source>
        <dbReference type="SAM" id="MobiDB-lite"/>
    </source>
</evidence>
<comment type="caution">
    <text evidence="10">The sequence shown here is derived from an EMBL/GenBank/DDBJ whole genome shotgun (WGS) entry which is preliminary data.</text>
</comment>
<dbReference type="GO" id="GO:0042806">
    <property type="term" value="F:fucose binding"/>
    <property type="evidence" value="ECO:0007669"/>
    <property type="project" value="UniProtKB-ARBA"/>
</dbReference>
<evidence type="ECO:0000256" key="4">
    <source>
        <dbReference type="ARBA" id="ARBA00022723"/>
    </source>
</evidence>
<dbReference type="Pfam" id="PF22633">
    <property type="entry name" value="F5_F8_type_C_2"/>
    <property type="match status" value="2"/>
</dbReference>
<dbReference type="AlphaFoldDB" id="A0A7Y6IAQ3"/>
<keyword evidence="6" id="KW-0106">Calcium</keyword>
<keyword evidence="7" id="KW-1015">Disulfide bond</keyword>
<dbReference type="Proteomes" id="UP000586042">
    <property type="component" value="Unassembled WGS sequence"/>
</dbReference>
<evidence type="ECO:0000313" key="11">
    <source>
        <dbReference type="Proteomes" id="UP000586042"/>
    </source>
</evidence>
<comment type="similarity">
    <text evidence="2">Belongs to the fucolectin family.</text>
</comment>
<feature type="domain" description="Fucolectin tachylectin-4 pentraxin-1" evidence="9">
    <location>
        <begin position="156"/>
        <end position="299"/>
    </location>
</feature>
<accession>A0A7Y6IAQ3</accession>
<dbReference type="SMART" id="SM00607">
    <property type="entry name" value="FTP"/>
    <property type="match status" value="2"/>
</dbReference>
<comment type="subunit">
    <text evidence="3">Homotrimer.</text>
</comment>
<feature type="domain" description="Fucolectin tachylectin-4 pentraxin-1" evidence="9">
    <location>
        <begin position="5"/>
        <end position="154"/>
    </location>
</feature>
<feature type="compositionally biased region" description="Polar residues" evidence="8">
    <location>
        <begin position="178"/>
        <end position="190"/>
    </location>
</feature>
<dbReference type="GO" id="GO:0046872">
    <property type="term" value="F:metal ion binding"/>
    <property type="evidence" value="ECO:0007669"/>
    <property type="project" value="UniProtKB-KW"/>
</dbReference>
<evidence type="ECO:0000256" key="1">
    <source>
        <dbReference type="ARBA" id="ARBA00002219"/>
    </source>
</evidence>
<gene>
    <name evidence="10" type="ORF">HTZ77_24710</name>
</gene>
<evidence type="ECO:0000256" key="5">
    <source>
        <dbReference type="ARBA" id="ARBA00022734"/>
    </source>
</evidence>
<keyword evidence="11" id="KW-1185">Reference proteome</keyword>
<feature type="region of interest" description="Disordered" evidence="8">
    <location>
        <begin position="288"/>
        <end position="311"/>
    </location>
</feature>
<feature type="compositionally biased region" description="Low complexity" evidence="8">
    <location>
        <begin position="288"/>
        <end position="301"/>
    </location>
</feature>
<proteinExistence type="inferred from homology"/>
<sequence>MRNLDGNLALGRTATQSTTGYSLSAERAVDGTTNGDLGLGSVTHTSETPLETNPWWQVDLGSSQPISSIELWNRTDCCANRLRDFYVFASDTPFASNDPLATKNQAGVWTHHQDAAAGTTLSLPVNRDARYVRVQLGGSDRPLSLAEVQVFANDLALYKPATQSSTGTGGGNAEWANDGNTNGRYSDSSVSHTVAGEANPWWQVDLGSVQAVNGIKMWNRTDCCTDRLRDFYVFASDTPFTSNDPETIRQSGAWSFRQSAAVESVLTLPVGRTPRYVRVQLVGSDRPCPSPRFRSSPSATPDRGCRTSSWPPRHEPDFTPWVEYDEGNSRKPSWCLAVRMTFLKPASLNVAAHWSVSRSVGLKTSGSSVPSPHSRPVKVLGPKWTNPVSSSRCQASCRAVGVTAAAFAMICA</sequence>
<name>A0A7Y6IAQ3_9ACTN</name>
<evidence type="ECO:0000259" key="9">
    <source>
        <dbReference type="SMART" id="SM00607"/>
    </source>
</evidence>